<proteinExistence type="predicted"/>
<comment type="caution">
    <text evidence="2">The sequence shown here is derived from an EMBL/GenBank/DDBJ whole genome shotgun (WGS) entry which is preliminary data.</text>
</comment>
<name>A0A3M8L382_9MICO</name>
<evidence type="ECO:0000313" key="3">
    <source>
        <dbReference type="Proteomes" id="UP000279859"/>
    </source>
</evidence>
<keyword evidence="1" id="KW-0472">Membrane</keyword>
<dbReference type="AlphaFoldDB" id="A0A3M8L382"/>
<keyword evidence="1" id="KW-1133">Transmembrane helix</keyword>
<dbReference type="OrthoDB" id="5119509at2"/>
<evidence type="ECO:0000256" key="1">
    <source>
        <dbReference type="SAM" id="Phobius"/>
    </source>
</evidence>
<keyword evidence="1" id="KW-0812">Transmembrane</keyword>
<evidence type="ECO:0000313" key="2">
    <source>
        <dbReference type="EMBL" id="RNE59369.1"/>
    </source>
</evidence>
<dbReference type="RefSeq" id="WP_123046166.1">
    <property type="nucleotide sequence ID" value="NZ_RDSR01000016.1"/>
</dbReference>
<reference evidence="2 3" key="1">
    <citation type="submission" date="2018-11" db="EMBL/GenBank/DDBJ databases">
        <title>Cryobacterium sp. nov., isolated from rhizosphere soil of lettuce.</title>
        <authorList>
            <person name="Wang Y."/>
        </authorList>
    </citation>
    <scope>NUCLEOTIDE SEQUENCE [LARGE SCALE GENOMIC DNA]</scope>
    <source>
        <strain evidence="2 3">NEAU-85</strain>
    </source>
</reference>
<protein>
    <submittedName>
        <fullName evidence="2">Uncharacterized protein</fullName>
    </submittedName>
</protein>
<sequence>MTVPWWSWVIIWTVLVLLLFGMLAWFAVVLFKKLMATLHALGELGDQLAALDTRLDDLGRERFRPAIWADRAALARDIERRRALRMRRRQEKQDARVARGKLIRQAPLNQRTFPHA</sequence>
<dbReference type="EMBL" id="RDSR01000016">
    <property type="protein sequence ID" value="RNE59369.1"/>
    <property type="molecule type" value="Genomic_DNA"/>
</dbReference>
<keyword evidence="3" id="KW-1185">Reference proteome</keyword>
<organism evidence="2 3">
    <name type="scientific">Cryobacterium tepidiphilum</name>
    <dbReference type="NCBI Taxonomy" id="2486026"/>
    <lineage>
        <taxon>Bacteria</taxon>
        <taxon>Bacillati</taxon>
        <taxon>Actinomycetota</taxon>
        <taxon>Actinomycetes</taxon>
        <taxon>Micrococcales</taxon>
        <taxon>Microbacteriaceae</taxon>
        <taxon>Cryobacterium</taxon>
    </lineage>
</organism>
<feature type="transmembrane region" description="Helical" evidence="1">
    <location>
        <begin position="6"/>
        <end position="31"/>
    </location>
</feature>
<gene>
    <name evidence="2" type="ORF">EEJ31_10045</name>
</gene>
<dbReference type="Proteomes" id="UP000279859">
    <property type="component" value="Unassembled WGS sequence"/>
</dbReference>
<accession>A0A3M8L382</accession>